<evidence type="ECO:0000313" key="1">
    <source>
        <dbReference type="EMBL" id="CAJ1400298.1"/>
    </source>
</evidence>
<sequence length="193" mass="21960">MAVFKPAVHIQENLLPLPAESVHNWWEQAPALADPPSSDIQDRDVETMRRSEMLEVCVQTMAVLQLCFSGGSSSLFRVLPRRTLETMTALAPMVSYLLRPRREDPVAQQFQLGPQRMEAFVRRPDEMLQKEVYKAVQNMMPMLPGIMGWATWKHRPEDVLMGEKTGGAHLALQRDLEIPPFIVGIVLKKREAD</sequence>
<gene>
    <name evidence="1" type="ORF">EVOR1521_LOCUS23669</name>
</gene>
<dbReference type="AlphaFoldDB" id="A0AA36NFL4"/>
<proteinExistence type="predicted"/>
<reference evidence="1" key="1">
    <citation type="submission" date="2023-08" db="EMBL/GenBank/DDBJ databases">
        <authorList>
            <person name="Chen Y."/>
            <person name="Shah S."/>
            <person name="Dougan E. K."/>
            <person name="Thang M."/>
            <person name="Chan C."/>
        </authorList>
    </citation>
    <scope>NUCLEOTIDE SEQUENCE</scope>
</reference>
<keyword evidence="2" id="KW-1185">Reference proteome</keyword>
<dbReference type="Proteomes" id="UP001178507">
    <property type="component" value="Unassembled WGS sequence"/>
</dbReference>
<accession>A0AA36NFL4</accession>
<comment type="caution">
    <text evidence="1">The sequence shown here is derived from an EMBL/GenBank/DDBJ whole genome shotgun (WGS) entry which is preliminary data.</text>
</comment>
<name>A0AA36NFL4_9DINO</name>
<organism evidence="1 2">
    <name type="scientific">Effrenium voratum</name>
    <dbReference type="NCBI Taxonomy" id="2562239"/>
    <lineage>
        <taxon>Eukaryota</taxon>
        <taxon>Sar</taxon>
        <taxon>Alveolata</taxon>
        <taxon>Dinophyceae</taxon>
        <taxon>Suessiales</taxon>
        <taxon>Symbiodiniaceae</taxon>
        <taxon>Effrenium</taxon>
    </lineage>
</organism>
<evidence type="ECO:0000313" key="2">
    <source>
        <dbReference type="Proteomes" id="UP001178507"/>
    </source>
</evidence>
<protein>
    <submittedName>
        <fullName evidence="1">Uncharacterized protein</fullName>
    </submittedName>
</protein>
<dbReference type="EMBL" id="CAUJNA010003367">
    <property type="protein sequence ID" value="CAJ1400298.1"/>
    <property type="molecule type" value="Genomic_DNA"/>
</dbReference>